<dbReference type="KEGG" id="bao:BAMF_2638"/>
<evidence type="ECO:0000256" key="12">
    <source>
        <dbReference type="ARBA" id="ARBA00023304"/>
    </source>
</evidence>
<keyword evidence="12 14" id="KW-0100">Branched-chain amino acid biosynthesis</keyword>
<keyword evidence="6" id="KW-0285">Flavoprotein</keyword>
<dbReference type="Gene3D" id="3.40.50.1220">
    <property type="entry name" value="TPP-binding domain"/>
    <property type="match status" value="1"/>
</dbReference>
<dbReference type="InterPro" id="IPR039368">
    <property type="entry name" value="AHAS_TPP"/>
</dbReference>
<dbReference type="CDD" id="cd07035">
    <property type="entry name" value="TPP_PYR_POX_like"/>
    <property type="match status" value="1"/>
</dbReference>
<dbReference type="InterPro" id="IPR012000">
    <property type="entry name" value="Thiamin_PyroP_enz_cen_dom"/>
</dbReference>
<evidence type="ECO:0000259" key="15">
    <source>
        <dbReference type="Pfam" id="PF00205"/>
    </source>
</evidence>
<dbReference type="PANTHER" id="PTHR18968:SF13">
    <property type="entry name" value="ACETOLACTATE SYNTHASE CATALYTIC SUBUNIT, MITOCHONDRIAL"/>
    <property type="match status" value="1"/>
</dbReference>
<comment type="catalytic activity">
    <reaction evidence="13 14">
        <text>2 pyruvate + H(+) = (2S)-2-acetolactate + CO2</text>
        <dbReference type="Rhea" id="RHEA:25249"/>
        <dbReference type="ChEBI" id="CHEBI:15361"/>
        <dbReference type="ChEBI" id="CHEBI:15378"/>
        <dbReference type="ChEBI" id="CHEBI:16526"/>
        <dbReference type="ChEBI" id="CHEBI:58476"/>
        <dbReference type="EC" id="2.2.1.6"/>
    </reaction>
</comment>
<dbReference type="InterPro" id="IPR029061">
    <property type="entry name" value="THDP-binding"/>
</dbReference>
<dbReference type="Pfam" id="PF00205">
    <property type="entry name" value="TPP_enzyme_M"/>
    <property type="match status" value="1"/>
</dbReference>
<evidence type="ECO:0000256" key="2">
    <source>
        <dbReference type="ARBA" id="ARBA00005025"/>
    </source>
</evidence>
<sequence>MRQPALRFMNWILEGNIEKEELKMGTNVQADTLSADCTKTMNGALMLIESLKKENVEMIFGYPGGAVLPIYDKLYQSGLVHILPRHEQGAIHAAEGYARVSGKPGVVIATSGPGATNLVTGLADAMIDSLPLVVFTGQVATSVIGSDAFQEADILGITMPITKHSYQVRRPEDLPRVIKEAFHIATTGRPGPVLIDIPKDVASFEGEFRYDHEISLPGYQPVKEPNYLQIRKLVEAVSSAQKPVILAGAGVLHGKASEDLKNYAEQQQIPVAHTLLGLGGFPADHPLFLGMAGMHGTYTANMALYHCDLLISIGARFDDRVTGNLKHFAKSAKVAHIDIDPAEIGKIIETQIPVVGDSKIVLQELLKQNGKQGHSEEWKQQLSEWKEEYPLWYTDNREEGFKPQKLIEYIHQFTNGEAIVATDVGQHQMWAAQFYPFRKADKWVTSGGLGTMGFGLPAAIGAQLADRNATVVAILGDGGFQMTLQELDVIRQLNLPVKVIILNNECLGMVRQWQEIFYEERYSESKFSAQPDFVKLSEAYGITGVRISSEEEAEEELQKALSSKEPVVIDVRVAKSEKVFPMIAPGKGLHEMVGVKP</sequence>
<dbReference type="EC" id="2.2.1.6" evidence="4 14"/>
<dbReference type="FunFam" id="3.40.50.970:FF:000007">
    <property type="entry name" value="Acetolactate synthase"/>
    <property type="match status" value="1"/>
</dbReference>
<comment type="cofactor">
    <cofactor evidence="14">
        <name>thiamine diphosphate</name>
        <dbReference type="ChEBI" id="CHEBI:58937"/>
    </cofactor>
    <text evidence="14">Binds 1 thiamine pyrophosphate per subunit.</text>
</comment>
<keyword evidence="9" id="KW-0274">FAD</keyword>
<keyword evidence="5 14" id="KW-0028">Amino-acid biosynthesis</keyword>
<dbReference type="InterPro" id="IPR012846">
    <property type="entry name" value="Acetolactate_synth_lsu"/>
</dbReference>
<comment type="cofactor">
    <cofactor evidence="14">
        <name>Mg(2+)</name>
        <dbReference type="ChEBI" id="CHEBI:18420"/>
    </cofactor>
    <text evidence="14">Binds 1 Mg(2+) ion per subunit.</text>
</comment>
<dbReference type="PANTHER" id="PTHR18968">
    <property type="entry name" value="THIAMINE PYROPHOSPHATE ENZYMES"/>
    <property type="match status" value="1"/>
</dbReference>
<dbReference type="GO" id="GO:0009099">
    <property type="term" value="P:L-valine biosynthetic process"/>
    <property type="evidence" value="ECO:0007669"/>
    <property type="project" value="TreeGrafter"/>
</dbReference>
<dbReference type="NCBIfam" id="TIGR00118">
    <property type="entry name" value="acolac_lg"/>
    <property type="match status" value="1"/>
</dbReference>
<dbReference type="GO" id="GO:0050660">
    <property type="term" value="F:flavin adenine dinucleotide binding"/>
    <property type="evidence" value="ECO:0007669"/>
    <property type="project" value="InterPro"/>
</dbReference>
<evidence type="ECO:0000256" key="1">
    <source>
        <dbReference type="ARBA" id="ARBA00004974"/>
    </source>
</evidence>
<evidence type="ECO:0000313" key="18">
    <source>
        <dbReference type="EMBL" id="CBI43764.1"/>
    </source>
</evidence>
<feature type="domain" description="Thiamine pyrophosphate enzyme central" evidence="15">
    <location>
        <begin position="230"/>
        <end position="365"/>
    </location>
</feature>
<dbReference type="FunFam" id="3.40.50.970:FF:000016">
    <property type="entry name" value="Acetolactate synthase"/>
    <property type="match status" value="1"/>
</dbReference>
<evidence type="ECO:0000256" key="4">
    <source>
        <dbReference type="ARBA" id="ARBA00013145"/>
    </source>
</evidence>
<name>A0A9P1NIL1_BACAS</name>
<keyword evidence="19" id="KW-1185">Reference proteome</keyword>
<protein>
    <recommendedName>
        <fullName evidence="4 14">Acetolactate synthase</fullName>
        <ecNumber evidence="4 14">2.2.1.6</ecNumber>
    </recommendedName>
</protein>
<keyword evidence="10 14" id="KW-0460">Magnesium</keyword>
<dbReference type="InterPro" id="IPR029035">
    <property type="entry name" value="DHS-like_NAD/FAD-binding_dom"/>
</dbReference>
<dbReference type="InterPro" id="IPR011766">
    <property type="entry name" value="TPP_enzyme_TPP-bd"/>
</dbReference>
<comment type="pathway">
    <text evidence="2 14">Amino-acid biosynthesis; L-valine biosynthesis; L-valine from pyruvate: step 1/4.</text>
</comment>
<dbReference type="GO" id="GO:0009097">
    <property type="term" value="P:isoleucine biosynthetic process"/>
    <property type="evidence" value="ECO:0007669"/>
    <property type="project" value="TreeGrafter"/>
</dbReference>
<evidence type="ECO:0000256" key="3">
    <source>
        <dbReference type="ARBA" id="ARBA00007812"/>
    </source>
</evidence>
<dbReference type="CDD" id="cd02015">
    <property type="entry name" value="TPP_AHAS"/>
    <property type="match status" value="1"/>
</dbReference>
<dbReference type="Pfam" id="PF02776">
    <property type="entry name" value="TPP_enzyme_N"/>
    <property type="match status" value="1"/>
</dbReference>
<dbReference type="Proteomes" id="UP000006562">
    <property type="component" value="Chromosome"/>
</dbReference>
<reference evidence="19" key="2">
    <citation type="journal article" date="2011" name="J. Biotechnol.">
        <title>Genome sequence of B. amyloliquefaciens type strain DSM7(T) reveals differences to plant-associated B. amyloliquefaciens FZB42.</title>
        <authorList>
            <person name="Ruckert C."/>
            <person name="Blom J."/>
            <person name="Chen X."/>
            <person name="Reva O."/>
            <person name="Borriss R."/>
        </authorList>
    </citation>
    <scope>NUCLEOTIDE SEQUENCE [LARGE SCALE GENOMIC DNA]</scope>
    <source>
        <strain evidence="19">DSM 7</strain>
    </source>
</reference>
<proteinExistence type="inferred from homology"/>
<evidence type="ECO:0000256" key="6">
    <source>
        <dbReference type="ARBA" id="ARBA00022630"/>
    </source>
</evidence>
<dbReference type="InterPro" id="IPR045229">
    <property type="entry name" value="TPP_enz"/>
</dbReference>
<dbReference type="AlphaFoldDB" id="A0A9P1NIL1"/>
<evidence type="ECO:0000256" key="11">
    <source>
        <dbReference type="ARBA" id="ARBA00023052"/>
    </source>
</evidence>
<evidence type="ECO:0000259" key="17">
    <source>
        <dbReference type="Pfam" id="PF02776"/>
    </source>
</evidence>
<feature type="domain" description="Thiamine pyrophosphate enzyme TPP-binding" evidence="16">
    <location>
        <begin position="423"/>
        <end position="571"/>
    </location>
</feature>
<dbReference type="Pfam" id="PF02775">
    <property type="entry name" value="TPP_enzyme_C"/>
    <property type="match status" value="1"/>
</dbReference>
<keyword evidence="8 14" id="KW-0479">Metal-binding</keyword>
<dbReference type="GO" id="GO:0003984">
    <property type="term" value="F:acetolactate synthase activity"/>
    <property type="evidence" value="ECO:0007669"/>
    <property type="project" value="UniProtKB-EC"/>
</dbReference>
<dbReference type="SUPFAM" id="SSF52467">
    <property type="entry name" value="DHS-like NAD/FAD-binding domain"/>
    <property type="match status" value="1"/>
</dbReference>
<keyword evidence="7 14" id="KW-0808">Transferase</keyword>
<evidence type="ECO:0000256" key="13">
    <source>
        <dbReference type="ARBA" id="ARBA00048670"/>
    </source>
</evidence>
<dbReference type="GO" id="GO:0005948">
    <property type="term" value="C:acetolactate synthase complex"/>
    <property type="evidence" value="ECO:0007669"/>
    <property type="project" value="TreeGrafter"/>
</dbReference>
<dbReference type="Gene3D" id="3.40.50.970">
    <property type="match status" value="2"/>
</dbReference>
<keyword evidence="11 14" id="KW-0786">Thiamine pyrophosphate</keyword>
<evidence type="ECO:0000256" key="10">
    <source>
        <dbReference type="ARBA" id="ARBA00022842"/>
    </source>
</evidence>
<evidence type="ECO:0000256" key="5">
    <source>
        <dbReference type="ARBA" id="ARBA00022605"/>
    </source>
</evidence>
<accession>A0A9P1NIL1</accession>
<comment type="similarity">
    <text evidence="3 14">Belongs to the TPP enzyme family.</text>
</comment>
<reference evidence="18 19" key="1">
    <citation type="journal article" date="2011" name="Int. J. Syst. Evol. Microbiol.">
        <title>Relationship of Bacillus amyloliquefaciens clades associated with strains DSM 7T and FZB42T: a proposal for Bacillus amyloliquefaciens subsp. amyloliquefaciens subsp. nov. and Bacillus amyloliquefaciens subsp. plantarum subsp. nov. based on complete genome sequence comparisons.</title>
        <authorList>
            <person name="Borriss R."/>
            <person name="Chen X.H."/>
            <person name="Rueckert C."/>
            <person name="Blom J."/>
            <person name="Becker A."/>
            <person name="Baumgarth B."/>
            <person name="Fan B."/>
            <person name="Pukall R."/>
            <person name="Schumann P."/>
            <person name="Sproer C."/>
            <person name="Junge H."/>
            <person name="Vater J."/>
            <person name="Puhler A."/>
            <person name="Klenk H.P."/>
        </authorList>
    </citation>
    <scope>NUCLEOTIDE SEQUENCE [LARGE SCALE GENOMIC DNA]</scope>
    <source>
        <strain evidence="19">DSM 7</strain>
    </source>
</reference>
<evidence type="ECO:0000256" key="9">
    <source>
        <dbReference type="ARBA" id="ARBA00022827"/>
    </source>
</evidence>
<dbReference type="SUPFAM" id="SSF52518">
    <property type="entry name" value="Thiamin diphosphate-binding fold (THDP-binding)"/>
    <property type="match status" value="2"/>
</dbReference>
<evidence type="ECO:0000313" key="19">
    <source>
        <dbReference type="Proteomes" id="UP000006562"/>
    </source>
</evidence>
<dbReference type="GO" id="GO:0030976">
    <property type="term" value="F:thiamine pyrophosphate binding"/>
    <property type="evidence" value="ECO:0007669"/>
    <property type="project" value="UniProtKB-UniRule"/>
</dbReference>
<organism evidence="18 19">
    <name type="scientific">Bacillus amyloliquefaciens (strain ATCC 23350 / DSM 7 / BCRC 11601 / CCUG 28519 / NBRC 15535 / NRRL B-14393 / F)</name>
    <dbReference type="NCBI Taxonomy" id="692420"/>
    <lineage>
        <taxon>Bacteria</taxon>
        <taxon>Bacillati</taxon>
        <taxon>Bacillota</taxon>
        <taxon>Bacilli</taxon>
        <taxon>Bacillales</taxon>
        <taxon>Bacillaceae</taxon>
        <taxon>Bacillus</taxon>
        <taxon>Bacillus amyloliquefaciens group</taxon>
    </lineage>
</organism>
<dbReference type="FunFam" id="3.40.50.1220:FF:000008">
    <property type="entry name" value="Acetolactate synthase"/>
    <property type="match status" value="1"/>
</dbReference>
<dbReference type="EMBL" id="FN597644">
    <property type="protein sequence ID" value="CBI43764.1"/>
    <property type="molecule type" value="Genomic_DNA"/>
</dbReference>
<comment type="pathway">
    <text evidence="1 14">Amino-acid biosynthesis; L-isoleucine biosynthesis; L-isoleucine from 2-oxobutanoate: step 1/4.</text>
</comment>
<dbReference type="NCBIfam" id="NF005824">
    <property type="entry name" value="PRK07710.1"/>
    <property type="match status" value="1"/>
</dbReference>
<gene>
    <name evidence="18" type="primary">ilvB</name>
    <name evidence="18" type="ordered locus">BAMF_2638</name>
</gene>
<evidence type="ECO:0000256" key="14">
    <source>
        <dbReference type="RuleBase" id="RU003591"/>
    </source>
</evidence>
<evidence type="ECO:0000256" key="8">
    <source>
        <dbReference type="ARBA" id="ARBA00022723"/>
    </source>
</evidence>
<feature type="domain" description="Thiamine pyrophosphate enzyme N-terminal TPP-binding" evidence="17">
    <location>
        <begin position="41"/>
        <end position="155"/>
    </location>
</feature>
<evidence type="ECO:0000256" key="7">
    <source>
        <dbReference type="ARBA" id="ARBA00022679"/>
    </source>
</evidence>
<dbReference type="GO" id="GO:0000287">
    <property type="term" value="F:magnesium ion binding"/>
    <property type="evidence" value="ECO:0007669"/>
    <property type="project" value="UniProtKB-UniRule"/>
</dbReference>
<dbReference type="InterPro" id="IPR012001">
    <property type="entry name" value="Thiamin_PyroP_enz_TPP-bd_dom"/>
</dbReference>
<evidence type="ECO:0000259" key="16">
    <source>
        <dbReference type="Pfam" id="PF02775"/>
    </source>
</evidence>